<protein>
    <submittedName>
        <fullName evidence="2">Uncharacterized protein</fullName>
    </submittedName>
</protein>
<evidence type="ECO:0000313" key="3">
    <source>
        <dbReference type="Proteomes" id="UP000701801"/>
    </source>
</evidence>
<proteinExistence type="predicted"/>
<name>A0A9N9LJM5_9HELO</name>
<comment type="caution">
    <text evidence="2">The sequence shown here is derived from an EMBL/GenBank/DDBJ whole genome shotgun (WGS) entry which is preliminary data.</text>
</comment>
<gene>
    <name evidence="2" type="ORF">HYALB_00007620</name>
</gene>
<accession>A0A9N9LJM5</accession>
<dbReference type="EMBL" id="CAJVRM010000118">
    <property type="protein sequence ID" value="CAG8974943.1"/>
    <property type="molecule type" value="Genomic_DNA"/>
</dbReference>
<dbReference type="OrthoDB" id="10416256at2759"/>
<evidence type="ECO:0000256" key="1">
    <source>
        <dbReference type="SAM" id="MobiDB-lite"/>
    </source>
</evidence>
<feature type="compositionally biased region" description="Acidic residues" evidence="1">
    <location>
        <begin position="47"/>
        <end position="58"/>
    </location>
</feature>
<evidence type="ECO:0000313" key="2">
    <source>
        <dbReference type="EMBL" id="CAG8974943.1"/>
    </source>
</evidence>
<dbReference type="Proteomes" id="UP000701801">
    <property type="component" value="Unassembled WGS sequence"/>
</dbReference>
<feature type="region of interest" description="Disordered" evidence="1">
    <location>
        <begin position="247"/>
        <end position="312"/>
    </location>
</feature>
<reference evidence="2" key="1">
    <citation type="submission" date="2021-07" db="EMBL/GenBank/DDBJ databases">
        <authorList>
            <person name="Durling M."/>
        </authorList>
    </citation>
    <scope>NUCLEOTIDE SEQUENCE</scope>
</reference>
<feature type="region of interest" description="Disordered" evidence="1">
    <location>
        <begin position="46"/>
        <end position="79"/>
    </location>
</feature>
<keyword evidence="3" id="KW-1185">Reference proteome</keyword>
<dbReference type="AlphaFoldDB" id="A0A9N9LJM5"/>
<organism evidence="2 3">
    <name type="scientific">Hymenoscyphus albidus</name>
    <dbReference type="NCBI Taxonomy" id="595503"/>
    <lineage>
        <taxon>Eukaryota</taxon>
        <taxon>Fungi</taxon>
        <taxon>Dikarya</taxon>
        <taxon>Ascomycota</taxon>
        <taxon>Pezizomycotina</taxon>
        <taxon>Leotiomycetes</taxon>
        <taxon>Helotiales</taxon>
        <taxon>Helotiaceae</taxon>
        <taxon>Hymenoscyphus</taxon>
    </lineage>
</organism>
<sequence>MVGFDDLRLVPKWIKNTEETGSRLVVEIPPLRIHKKPTVPVVHAWEELSDTDEQDEDRGENGNGNGNGEKDVLEDEGGNKRRKISQINNMPYSQTSEQPNDSHVKLFSHSSRKRTHKVRRVLPHHRTQVEGVRERSRSIGTALREGLAKERGCIGQPNWKPRSGIIPSTHLLKTLKTRRNVESDPQTYTRPTIESERTTAQKILNAQISQSAQNSSGGMEQSNVVSIAESRMGNGVAVVRGRTSPPLFCSNTPMPEMRSEEPIIKSPSPKNPTPPIDRSESTPPPVFRFLSPVPTEASSPTPSCRPDPQRRRDLLFRQASLVPSVEARDTPVVQRFQEQSVLFQETPQVQYDLTKDTQEVA</sequence>